<keyword evidence="2" id="KW-1185">Reference proteome</keyword>
<name>A0A1H5JNL1_9FLAO</name>
<proteinExistence type="predicted"/>
<evidence type="ECO:0008006" key="3">
    <source>
        <dbReference type="Google" id="ProtNLM"/>
    </source>
</evidence>
<protein>
    <recommendedName>
        <fullName evidence="3">DUF3871 family protein</fullName>
    </recommendedName>
</protein>
<dbReference type="EMBL" id="FNUG01000001">
    <property type="protein sequence ID" value="SEE54173.1"/>
    <property type="molecule type" value="Genomic_DNA"/>
</dbReference>
<gene>
    <name evidence="1" type="ORF">SAMN04488034_101802</name>
</gene>
<sequence length="327" mass="37641">MELVVNSPLQNQIVGGEEIVSNTSRNFIEANTKQVTLEHLRKDCIIPVFAKDNESTISHYQFVQKTREIAQDLFPEFQVAEPDIRISHLIKGRIPSAIGKPAKELLEHEKTLYYERCAFVMEIPEVVENVNGNNLALTIGGVRAYNQENLFSKKSPEKFKVFIGFKNMVCTNLCISTDGLANQIKVTDVDQLSFAVEGLLQQYDREHHLGLMERMSRYLITEEQFAHFVGKLRMYQFMDKSEQKKLFPVSLNDGQINTVVKNYYSCPNFKRSDDGSINLWKLYNLFTEANKSSYIDNNFERSVNAYELTNNLVNSLQSGARNWFLHN</sequence>
<dbReference type="OrthoDB" id="995338at2"/>
<dbReference type="AlphaFoldDB" id="A0A1H5JNL1"/>
<evidence type="ECO:0000313" key="1">
    <source>
        <dbReference type="EMBL" id="SEE54173.1"/>
    </source>
</evidence>
<organism evidence="1 2">
    <name type="scientific">Salinimicrobium catena</name>
    <dbReference type="NCBI Taxonomy" id="390640"/>
    <lineage>
        <taxon>Bacteria</taxon>
        <taxon>Pseudomonadati</taxon>
        <taxon>Bacteroidota</taxon>
        <taxon>Flavobacteriia</taxon>
        <taxon>Flavobacteriales</taxon>
        <taxon>Flavobacteriaceae</taxon>
        <taxon>Salinimicrobium</taxon>
    </lineage>
</organism>
<dbReference type="Pfam" id="PF12987">
    <property type="entry name" value="DUF3871"/>
    <property type="match status" value="1"/>
</dbReference>
<dbReference type="STRING" id="390640.SAMN04488034_101802"/>
<evidence type="ECO:0000313" key="2">
    <source>
        <dbReference type="Proteomes" id="UP000199448"/>
    </source>
</evidence>
<reference evidence="1 2" key="1">
    <citation type="submission" date="2016-10" db="EMBL/GenBank/DDBJ databases">
        <authorList>
            <person name="de Groot N.N."/>
        </authorList>
    </citation>
    <scope>NUCLEOTIDE SEQUENCE [LARGE SCALE GENOMIC DNA]</scope>
    <source>
        <strain evidence="1 2">DSM 23553</strain>
    </source>
</reference>
<dbReference type="InterPro" id="IPR024353">
    <property type="entry name" value="DUF3871"/>
</dbReference>
<dbReference type="RefSeq" id="WP_093111927.1">
    <property type="nucleotide sequence ID" value="NZ_FNGG01000016.1"/>
</dbReference>
<dbReference type="Proteomes" id="UP000199448">
    <property type="component" value="Unassembled WGS sequence"/>
</dbReference>
<accession>A0A1H5JNL1</accession>